<dbReference type="RefSeq" id="XP_008719328.1">
    <property type="nucleotide sequence ID" value="XM_008721106.1"/>
</dbReference>
<dbReference type="HOGENOM" id="CLU_006462_1_2_1"/>
<organism evidence="6 7">
    <name type="scientific">Cyphellophora europaea (strain CBS 101466)</name>
    <name type="common">Phialophora europaea</name>
    <dbReference type="NCBI Taxonomy" id="1220924"/>
    <lineage>
        <taxon>Eukaryota</taxon>
        <taxon>Fungi</taxon>
        <taxon>Dikarya</taxon>
        <taxon>Ascomycota</taxon>
        <taxon>Pezizomycotina</taxon>
        <taxon>Eurotiomycetes</taxon>
        <taxon>Chaetothyriomycetidae</taxon>
        <taxon>Chaetothyriales</taxon>
        <taxon>Cyphellophoraceae</taxon>
        <taxon>Cyphellophora</taxon>
    </lineage>
</organism>
<dbReference type="STRING" id="1220924.W2RSN8"/>
<dbReference type="Gene3D" id="3.90.400.10">
    <property type="entry name" value="Oligo-1,6-glucosidase, Domain 2"/>
    <property type="match status" value="1"/>
</dbReference>
<dbReference type="InterPro" id="IPR006047">
    <property type="entry name" value="GH13_cat_dom"/>
</dbReference>
<dbReference type="InterPro" id="IPR017853">
    <property type="entry name" value="GH"/>
</dbReference>
<dbReference type="Pfam" id="PF00128">
    <property type="entry name" value="Alpha-amylase"/>
    <property type="match status" value="1"/>
</dbReference>
<dbReference type="GO" id="GO:0000025">
    <property type="term" value="P:maltose catabolic process"/>
    <property type="evidence" value="ECO:0007669"/>
    <property type="project" value="TreeGrafter"/>
</dbReference>
<dbReference type="GO" id="GO:0033934">
    <property type="term" value="F:glucan 1,4-alpha-maltotriohydrolase activity"/>
    <property type="evidence" value="ECO:0007669"/>
    <property type="project" value="TreeGrafter"/>
</dbReference>
<feature type="domain" description="Glycosyl hydrolase family 13 catalytic" evidence="5">
    <location>
        <begin position="26"/>
        <end position="448"/>
    </location>
</feature>
<reference evidence="6 7" key="1">
    <citation type="submission" date="2013-03" db="EMBL/GenBank/DDBJ databases">
        <title>The Genome Sequence of Phialophora europaea CBS 101466.</title>
        <authorList>
            <consortium name="The Broad Institute Genomics Platform"/>
            <person name="Cuomo C."/>
            <person name="de Hoog S."/>
            <person name="Gorbushina A."/>
            <person name="Walker B."/>
            <person name="Young S.K."/>
            <person name="Zeng Q."/>
            <person name="Gargeya S."/>
            <person name="Fitzgerald M."/>
            <person name="Haas B."/>
            <person name="Abouelleil A."/>
            <person name="Allen A.W."/>
            <person name="Alvarado L."/>
            <person name="Arachchi H.M."/>
            <person name="Berlin A.M."/>
            <person name="Chapman S.B."/>
            <person name="Gainer-Dewar J."/>
            <person name="Goldberg J."/>
            <person name="Griggs A."/>
            <person name="Gujja S."/>
            <person name="Hansen M."/>
            <person name="Howarth C."/>
            <person name="Imamovic A."/>
            <person name="Ireland A."/>
            <person name="Larimer J."/>
            <person name="McCowan C."/>
            <person name="Murphy C."/>
            <person name="Pearson M."/>
            <person name="Poon T.W."/>
            <person name="Priest M."/>
            <person name="Roberts A."/>
            <person name="Saif S."/>
            <person name="Shea T."/>
            <person name="Sisk P."/>
            <person name="Sykes S."/>
            <person name="Wortman J."/>
            <person name="Nusbaum C."/>
            <person name="Birren B."/>
        </authorList>
    </citation>
    <scope>NUCLEOTIDE SEQUENCE [LARGE SCALE GENOMIC DNA]</scope>
    <source>
        <strain evidence="6 7">CBS 101466</strain>
    </source>
</reference>
<dbReference type="VEuPathDB" id="FungiDB:HMPREF1541_06777"/>
<dbReference type="InterPro" id="IPR013780">
    <property type="entry name" value="Glyco_hydro_b"/>
</dbReference>
<dbReference type="PANTHER" id="PTHR10357">
    <property type="entry name" value="ALPHA-AMYLASE FAMILY MEMBER"/>
    <property type="match status" value="1"/>
</dbReference>
<evidence type="ECO:0000259" key="5">
    <source>
        <dbReference type="SMART" id="SM00642"/>
    </source>
</evidence>
<dbReference type="SMART" id="SM00642">
    <property type="entry name" value="Aamy"/>
    <property type="match status" value="1"/>
</dbReference>
<dbReference type="SUPFAM" id="SSF51445">
    <property type="entry name" value="(Trans)glycosidases"/>
    <property type="match status" value="1"/>
</dbReference>
<evidence type="ECO:0000313" key="6">
    <source>
        <dbReference type="EMBL" id="ETN38739.1"/>
    </source>
</evidence>
<dbReference type="AlphaFoldDB" id="W2RSN8"/>
<evidence type="ECO:0000256" key="1">
    <source>
        <dbReference type="ARBA" id="ARBA00008061"/>
    </source>
</evidence>
<dbReference type="InterPro" id="IPR045857">
    <property type="entry name" value="O16G_dom_2"/>
</dbReference>
<evidence type="ECO:0000256" key="3">
    <source>
        <dbReference type="ARBA" id="ARBA00023295"/>
    </source>
</evidence>
<sequence length="578" mass="67238">MEMRFRNGDIQSARPPSWWKDVVVYQIWPASFKDSNGDGLGDLRGIISKLDYLKDLGVDVIWLSPMYDSPQDDMGYDISDYNKIYPPYGTMDDMDELIAGVHNRGMRIVLDLVVNHTSSEHWWFQESKKSRKGKYADFYMWRDAKIGKDGTREPPNNWGSVFGGSAWEWGEEREQYYLHIFATRQPDLNWESAEVRKEIHESALRFWFKKGVDGFRVDTCNIYSKDPELKDGEVTPRSAPFGDPQEGMVNGPMIHPIWQEIRQKVLNDFGDPLMVGELSLCTFEETMKYIGREPRELSMVFDFTYTMLGGIHEKPPHEVGSYPLPEAKKAMKKPQEYVVQPLAWASVFKENHDLPRSISRHGTNNPKFWEMAAKLLAMMTSTLSGTLFLYQGEEIGMTNIPETWSIDDCKDLSSINYWNKMEKEYPNDKEMMQKVWKGIVECSRDNARTPVQWSGEENAGFTTGKPWMRVNENYQTGLNVADQQKSQDSVWSFWKELLRLRKQHKEIFMEGSYHVHDLENKQTWTFEKRGKEGRKAWIVLNFSENESPVETRGKLALSNASNPGDRLQPFEGRIYFQE</sequence>
<dbReference type="Proteomes" id="UP000030752">
    <property type="component" value="Unassembled WGS sequence"/>
</dbReference>
<keyword evidence="7" id="KW-1185">Reference proteome</keyword>
<accession>W2RSN8</accession>
<proteinExistence type="inferred from homology"/>
<protein>
    <recommendedName>
        <fullName evidence="5">Glycosyl hydrolase family 13 catalytic domain-containing protein</fullName>
    </recommendedName>
</protein>
<comment type="similarity">
    <text evidence="1">Belongs to the glycosyl hydrolase 13 family.</text>
</comment>
<keyword evidence="2" id="KW-0378">Hydrolase</keyword>
<dbReference type="FunFam" id="3.90.400.10:FF:000002">
    <property type="entry name" value="Sucrose isomerase"/>
    <property type="match status" value="1"/>
</dbReference>
<keyword evidence="3" id="KW-0326">Glycosidase</keyword>
<dbReference type="GO" id="GO:0004574">
    <property type="term" value="F:oligo-1,6-glucosidase activity"/>
    <property type="evidence" value="ECO:0007669"/>
    <property type="project" value="TreeGrafter"/>
</dbReference>
<dbReference type="Gene3D" id="2.60.40.1180">
    <property type="entry name" value="Golgi alpha-mannosidase II"/>
    <property type="match status" value="1"/>
</dbReference>
<dbReference type="GO" id="GO:0004575">
    <property type="term" value="F:sucrose alpha-glucosidase activity"/>
    <property type="evidence" value="ECO:0007669"/>
    <property type="project" value="TreeGrafter"/>
</dbReference>
<keyword evidence="4" id="KW-0462">Maltose metabolism</keyword>
<evidence type="ECO:0000256" key="2">
    <source>
        <dbReference type="ARBA" id="ARBA00022801"/>
    </source>
</evidence>
<dbReference type="InParanoid" id="W2RSN8"/>
<dbReference type="OrthoDB" id="1740265at2759"/>
<dbReference type="FunFam" id="3.20.20.80:FF:000064">
    <property type="entry name" value="Oligo-1,6-glucosidase"/>
    <property type="match status" value="1"/>
</dbReference>
<dbReference type="GO" id="GO:0005987">
    <property type="term" value="P:sucrose catabolic process"/>
    <property type="evidence" value="ECO:0007669"/>
    <property type="project" value="TreeGrafter"/>
</dbReference>
<dbReference type="eggNOG" id="KOG0471">
    <property type="taxonomic scope" value="Eukaryota"/>
</dbReference>
<dbReference type="FunCoup" id="W2RSN8">
    <property type="interactions" value="882"/>
</dbReference>
<dbReference type="GO" id="GO:0004556">
    <property type="term" value="F:alpha-amylase activity"/>
    <property type="evidence" value="ECO:0007669"/>
    <property type="project" value="TreeGrafter"/>
</dbReference>
<dbReference type="FunFam" id="3.20.20.80:FF:000087">
    <property type="entry name" value="Oligo-1,6-glucosidase IMA1"/>
    <property type="match status" value="1"/>
</dbReference>
<dbReference type="CDD" id="cd11333">
    <property type="entry name" value="AmyAc_SI_OligoGlu_DGase"/>
    <property type="match status" value="1"/>
</dbReference>
<dbReference type="GeneID" id="19974116"/>
<evidence type="ECO:0000256" key="4">
    <source>
        <dbReference type="ARBA" id="ARBA00026248"/>
    </source>
</evidence>
<evidence type="ECO:0000313" key="7">
    <source>
        <dbReference type="Proteomes" id="UP000030752"/>
    </source>
</evidence>
<gene>
    <name evidence="6" type="ORF">HMPREF1541_06777</name>
</gene>
<dbReference type="Gene3D" id="3.20.20.80">
    <property type="entry name" value="Glycosidases"/>
    <property type="match status" value="1"/>
</dbReference>
<dbReference type="EMBL" id="KB822722">
    <property type="protein sequence ID" value="ETN38739.1"/>
    <property type="molecule type" value="Genomic_DNA"/>
</dbReference>
<name>W2RSN8_CYPE1</name>
<dbReference type="PANTHER" id="PTHR10357:SF179">
    <property type="entry name" value="NEUTRAL AND BASIC AMINO ACID TRANSPORT PROTEIN RBAT"/>
    <property type="match status" value="1"/>
</dbReference>